<dbReference type="Proteomes" id="UP000192223">
    <property type="component" value="Unplaced"/>
</dbReference>
<keyword evidence="5" id="KW-0325">Glycoprotein</keyword>
<evidence type="ECO:0000256" key="2">
    <source>
        <dbReference type="ARBA" id="ARBA00022670"/>
    </source>
</evidence>
<dbReference type="GO" id="GO:0070008">
    <property type="term" value="F:serine-type exopeptidase activity"/>
    <property type="evidence" value="ECO:0007669"/>
    <property type="project" value="InterPro"/>
</dbReference>
<dbReference type="SUPFAM" id="SSF53474">
    <property type="entry name" value="alpha/beta-Hydrolases"/>
    <property type="match status" value="1"/>
</dbReference>
<dbReference type="InterPro" id="IPR042269">
    <property type="entry name" value="Ser_carbopepase_S28_SKS"/>
</dbReference>
<dbReference type="Gene3D" id="3.40.50.1820">
    <property type="entry name" value="alpha/beta hydrolase"/>
    <property type="match status" value="1"/>
</dbReference>
<protein>
    <submittedName>
        <fullName evidence="7">Serine protease K12H4.7</fullName>
    </submittedName>
</protein>
<evidence type="ECO:0000313" key="7">
    <source>
        <dbReference type="RefSeq" id="XP_025829213.1"/>
    </source>
</evidence>
<keyword evidence="6" id="KW-1185">Reference proteome</keyword>
<keyword evidence="3" id="KW-0732">Signal</keyword>
<dbReference type="InterPro" id="IPR029058">
    <property type="entry name" value="AB_hydrolase_fold"/>
</dbReference>
<evidence type="ECO:0000256" key="1">
    <source>
        <dbReference type="ARBA" id="ARBA00011079"/>
    </source>
</evidence>
<dbReference type="OrthoDB" id="1735038at2759"/>
<dbReference type="AlphaFoldDB" id="A0A7F5R2G0"/>
<evidence type="ECO:0000256" key="5">
    <source>
        <dbReference type="ARBA" id="ARBA00023180"/>
    </source>
</evidence>
<evidence type="ECO:0000313" key="6">
    <source>
        <dbReference type="Proteomes" id="UP000192223"/>
    </source>
</evidence>
<dbReference type="Gene3D" id="1.20.120.980">
    <property type="entry name" value="Serine carboxypeptidase S28, SKS domain"/>
    <property type="match status" value="1"/>
</dbReference>
<accession>A0A7F5R2G0</accession>
<evidence type="ECO:0000256" key="3">
    <source>
        <dbReference type="ARBA" id="ARBA00022729"/>
    </source>
</evidence>
<dbReference type="Pfam" id="PF05577">
    <property type="entry name" value="Peptidase_S28"/>
    <property type="match status" value="1"/>
</dbReference>
<dbReference type="InterPro" id="IPR008758">
    <property type="entry name" value="Peptidase_S28"/>
</dbReference>
<dbReference type="GO" id="GO:0008239">
    <property type="term" value="F:dipeptidyl-peptidase activity"/>
    <property type="evidence" value="ECO:0007669"/>
    <property type="project" value="TreeGrafter"/>
</dbReference>
<dbReference type="KEGG" id="apln:108733618"/>
<keyword evidence="4" id="KW-0378">Hydrolase</keyword>
<dbReference type="InParanoid" id="A0A7F5R2G0"/>
<dbReference type="PANTHER" id="PTHR11010">
    <property type="entry name" value="PROTEASE S28 PRO-X CARBOXYPEPTIDASE-RELATED"/>
    <property type="match status" value="1"/>
</dbReference>
<organism evidence="6 7">
    <name type="scientific">Agrilus planipennis</name>
    <name type="common">Emerald ash borer</name>
    <name type="synonym">Agrilus marcopoli</name>
    <dbReference type="NCBI Taxonomy" id="224129"/>
    <lineage>
        <taxon>Eukaryota</taxon>
        <taxon>Metazoa</taxon>
        <taxon>Ecdysozoa</taxon>
        <taxon>Arthropoda</taxon>
        <taxon>Hexapoda</taxon>
        <taxon>Insecta</taxon>
        <taxon>Pterygota</taxon>
        <taxon>Neoptera</taxon>
        <taxon>Endopterygota</taxon>
        <taxon>Coleoptera</taxon>
        <taxon>Polyphaga</taxon>
        <taxon>Elateriformia</taxon>
        <taxon>Buprestoidea</taxon>
        <taxon>Buprestidae</taxon>
        <taxon>Agrilinae</taxon>
        <taxon>Agrilus</taxon>
    </lineage>
</organism>
<keyword evidence="2 7" id="KW-0645">Protease</keyword>
<comment type="similarity">
    <text evidence="1">Belongs to the peptidase S28 family.</text>
</comment>
<dbReference type="PANTHER" id="PTHR11010:SF5">
    <property type="entry name" value="RE36938P-RELATED"/>
    <property type="match status" value="1"/>
</dbReference>
<gene>
    <name evidence="7" type="primary">LOC108733618</name>
</gene>
<name>A0A7F5R2G0_AGRPL</name>
<sequence>MFVFIGGEWGISTGWATSGFFLDIARSHNGAFFYTEHRFYGDSYPIYNWEVDGFRYLSADQALADLVYFIEYQKQNTPGLRNSTVVVAGSSYAGSLAAWARIKYPHKIDIAYSSSGPLHAKADFPEYFAAVEENLRLASPTCPQLIRRAMADAIQLLETQEGAATLSELFNTCEPLKGPVEPDRSYFLTGLSSPFADVAQTAGPGDLVAECERLENNTGTDLEKLAEYIKPLQYCIWTYDLFRDYYSETYVIGSMRTRQWLYQTCTEFGWYQTQAFGDTFKVDLFYQLCSDVLGEQFTSSTLQAGVKRTNLFYGSINPKVTRLITCQGTADPWHTVGLQNDLNDHAITIIVNGTSHSADLYSVMDSDPVELKQARTRIMDTISAWISEIEGGVKSTTK</sequence>
<reference evidence="7" key="1">
    <citation type="submission" date="2025-08" db="UniProtKB">
        <authorList>
            <consortium name="RefSeq"/>
        </authorList>
    </citation>
    <scope>IDENTIFICATION</scope>
    <source>
        <tissue evidence="7">Entire body</tissue>
    </source>
</reference>
<proteinExistence type="inferred from homology"/>
<evidence type="ECO:0000256" key="4">
    <source>
        <dbReference type="ARBA" id="ARBA00022801"/>
    </source>
</evidence>
<dbReference type="RefSeq" id="XP_025829213.1">
    <property type="nucleotide sequence ID" value="XM_025973428.1"/>
</dbReference>
<dbReference type="FunCoup" id="A0A7F5R2G0">
    <property type="interactions" value="1"/>
</dbReference>
<dbReference type="GO" id="GO:0006508">
    <property type="term" value="P:proteolysis"/>
    <property type="evidence" value="ECO:0007669"/>
    <property type="project" value="UniProtKB-KW"/>
</dbReference>
<dbReference type="GeneID" id="108733618"/>